<dbReference type="Gene3D" id="1.10.10.10">
    <property type="entry name" value="Winged helix-like DNA-binding domain superfamily/Winged helix DNA-binding domain"/>
    <property type="match status" value="1"/>
</dbReference>
<dbReference type="PROSITE" id="PS50043">
    <property type="entry name" value="HTH_LUXR_2"/>
    <property type="match status" value="1"/>
</dbReference>
<keyword evidence="6" id="KW-1185">Reference proteome</keyword>
<evidence type="ECO:0000256" key="3">
    <source>
        <dbReference type="ARBA" id="ARBA00023163"/>
    </source>
</evidence>
<dbReference type="PRINTS" id="PR00038">
    <property type="entry name" value="HTHLUXR"/>
</dbReference>
<keyword evidence="3" id="KW-0804">Transcription</keyword>
<evidence type="ECO:0000313" key="5">
    <source>
        <dbReference type="EMBL" id="MDF3292651.1"/>
    </source>
</evidence>
<name>A0ABT5ZS67_9ACTN</name>
<dbReference type="InterPro" id="IPR036388">
    <property type="entry name" value="WH-like_DNA-bd_sf"/>
</dbReference>
<evidence type="ECO:0000259" key="4">
    <source>
        <dbReference type="PROSITE" id="PS50043"/>
    </source>
</evidence>
<evidence type="ECO:0000256" key="1">
    <source>
        <dbReference type="ARBA" id="ARBA00023015"/>
    </source>
</evidence>
<gene>
    <name evidence="5" type="ORF">P3G67_26175</name>
</gene>
<evidence type="ECO:0000313" key="6">
    <source>
        <dbReference type="Proteomes" id="UP001216579"/>
    </source>
</evidence>
<dbReference type="RefSeq" id="WP_276095703.1">
    <property type="nucleotide sequence ID" value="NZ_JARJBC010000019.1"/>
</dbReference>
<organism evidence="5 6">
    <name type="scientific">Streptomyces silvisoli</name>
    <dbReference type="NCBI Taxonomy" id="3034235"/>
    <lineage>
        <taxon>Bacteria</taxon>
        <taxon>Bacillati</taxon>
        <taxon>Actinomycetota</taxon>
        <taxon>Actinomycetes</taxon>
        <taxon>Kitasatosporales</taxon>
        <taxon>Streptomycetaceae</taxon>
        <taxon>Streptomyces</taxon>
    </lineage>
</organism>
<dbReference type="EMBL" id="JARJBC010000019">
    <property type="protein sequence ID" value="MDF3292651.1"/>
    <property type="molecule type" value="Genomic_DNA"/>
</dbReference>
<comment type="caution">
    <text evidence="5">The sequence shown here is derived from an EMBL/GenBank/DDBJ whole genome shotgun (WGS) entry which is preliminary data.</text>
</comment>
<keyword evidence="2" id="KW-0238">DNA-binding</keyword>
<protein>
    <submittedName>
        <fullName evidence="5">LuxR C-terminal-related transcriptional regulator</fullName>
    </submittedName>
</protein>
<dbReference type="PANTHER" id="PTHR44688">
    <property type="entry name" value="DNA-BINDING TRANSCRIPTIONAL ACTIVATOR DEVR_DOSR"/>
    <property type="match status" value="1"/>
</dbReference>
<dbReference type="PANTHER" id="PTHR44688:SF16">
    <property type="entry name" value="DNA-BINDING TRANSCRIPTIONAL ACTIVATOR DEVR_DOSR"/>
    <property type="match status" value="1"/>
</dbReference>
<feature type="domain" description="HTH luxR-type" evidence="4">
    <location>
        <begin position="154"/>
        <end position="219"/>
    </location>
</feature>
<proteinExistence type="predicted"/>
<dbReference type="Pfam" id="PF00196">
    <property type="entry name" value="GerE"/>
    <property type="match status" value="1"/>
</dbReference>
<dbReference type="Proteomes" id="UP001216579">
    <property type="component" value="Unassembled WGS sequence"/>
</dbReference>
<dbReference type="InterPro" id="IPR016032">
    <property type="entry name" value="Sig_transdc_resp-reg_C-effctor"/>
</dbReference>
<reference evidence="5 6" key="1">
    <citation type="submission" date="2023-03" db="EMBL/GenBank/DDBJ databases">
        <title>Draft genome sequence of Streptomyces sp. RB6PN23 isolated from peat swamp forest in Thailand.</title>
        <authorList>
            <person name="Klaysubun C."/>
            <person name="Duangmal K."/>
        </authorList>
    </citation>
    <scope>NUCLEOTIDE SEQUENCE [LARGE SCALE GENOMIC DNA]</scope>
    <source>
        <strain evidence="5 6">RB6PN23</strain>
    </source>
</reference>
<dbReference type="SMART" id="SM00421">
    <property type="entry name" value="HTH_LUXR"/>
    <property type="match status" value="1"/>
</dbReference>
<keyword evidence="1" id="KW-0805">Transcription regulation</keyword>
<dbReference type="InterPro" id="IPR000792">
    <property type="entry name" value="Tscrpt_reg_LuxR_C"/>
</dbReference>
<accession>A0ABT5ZS67</accession>
<sequence length="221" mass="23702">MNVQSSSHLKAAVQLDVAILVETEVLLRGLTSLLTQISRVTIVGQRELPSVWPERDHDPARLIIATLPEWKRIAANDLTCGGSRPLVLLIGEDIHSRDISLPGDLPCDGVISLAETTVPTLDDTLRRAVLGEMPMPAGLARELLAASRGKLRQCNGHSVAFTSREKETLSLLAQGYSNKQIAKSLGISAHGVKRLVGAILLKLGAPNRTTAVIMAMNEGLV</sequence>
<evidence type="ECO:0000256" key="2">
    <source>
        <dbReference type="ARBA" id="ARBA00023125"/>
    </source>
</evidence>
<dbReference type="CDD" id="cd06170">
    <property type="entry name" value="LuxR_C_like"/>
    <property type="match status" value="1"/>
</dbReference>
<dbReference type="SUPFAM" id="SSF46894">
    <property type="entry name" value="C-terminal effector domain of the bipartite response regulators"/>
    <property type="match status" value="1"/>
</dbReference>